<feature type="region of interest" description="Disordered" evidence="1">
    <location>
        <begin position="1"/>
        <end position="20"/>
    </location>
</feature>
<dbReference type="HOGENOM" id="CLU_1433746_0_0_11"/>
<gene>
    <name evidence="3" type="ORF">FM21_24520</name>
</gene>
<proteinExistence type="predicted"/>
<dbReference type="AlphaFoldDB" id="A0A086MYH6"/>
<dbReference type="STRING" id="1915400.FM21_24520"/>
<feature type="region of interest" description="Disordered" evidence="1">
    <location>
        <begin position="33"/>
        <end position="81"/>
    </location>
</feature>
<feature type="compositionally biased region" description="Polar residues" evidence="1">
    <location>
        <begin position="36"/>
        <end position="53"/>
    </location>
</feature>
<name>A0A086MYH6_9ACTN</name>
<comment type="caution">
    <text evidence="3">The sequence shown here is derived from an EMBL/GenBank/DDBJ whole genome shotgun (WGS) entry which is preliminary data.</text>
</comment>
<evidence type="ECO:0000256" key="2">
    <source>
        <dbReference type="SAM" id="SignalP"/>
    </source>
</evidence>
<feature type="signal peptide" evidence="2">
    <location>
        <begin position="1"/>
        <end position="36"/>
    </location>
</feature>
<feature type="region of interest" description="Disordered" evidence="1">
    <location>
        <begin position="146"/>
        <end position="166"/>
    </location>
</feature>
<keyword evidence="2" id="KW-0732">Signal</keyword>
<evidence type="ECO:0000313" key="3">
    <source>
        <dbReference type="EMBL" id="KFG73944.1"/>
    </source>
</evidence>
<dbReference type="PROSITE" id="PS51257">
    <property type="entry name" value="PROKAR_LIPOPROTEIN"/>
    <property type="match status" value="1"/>
</dbReference>
<protein>
    <recommendedName>
        <fullName evidence="5">Secreted protein</fullName>
    </recommendedName>
</protein>
<dbReference type="EMBL" id="JNFQ01000002">
    <property type="protein sequence ID" value="KFG73944.1"/>
    <property type="molecule type" value="Genomic_DNA"/>
</dbReference>
<sequence>MRNRTTRAGRRNHRPRPPAATLIAALTATLSLTACGSPNPTEETDKSSAATQDRPSPSRTTPQSPTAMPEPSVSAADGDDIRACADGNCEVAVTKPVTVRFQGPGGAVTLSVTEVGQNKIEYTVKSGNGQAKGGVSGRDRACVTSLRESGSGTSCGGAGRTRPSPQPDAVVIQASTGPDATALLHVVSS</sequence>
<feature type="compositionally biased region" description="Basic residues" evidence="1">
    <location>
        <begin position="1"/>
        <end position="16"/>
    </location>
</feature>
<accession>A0A086MYH6</accession>
<dbReference type="Proteomes" id="UP000029095">
    <property type="component" value="Unassembled WGS sequence"/>
</dbReference>
<evidence type="ECO:0000313" key="4">
    <source>
        <dbReference type="Proteomes" id="UP000029095"/>
    </source>
</evidence>
<keyword evidence="4" id="KW-1185">Reference proteome</keyword>
<reference evidence="3 4" key="1">
    <citation type="submission" date="2014-05" db="EMBL/GenBank/DDBJ databases">
        <title>Complete genome sequence of the Streptomyces mutabilis TRM45540.</title>
        <authorList>
            <person name="Luo X."/>
            <person name="Zhang L."/>
        </authorList>
    </citation>
    <scope>NUCLEOTIDE SEQUENCE [LARGE SCALE GENOMIC DNA]</scope>
    <source>
        <strain evidence="3 4">TRM45540</strain>
    </source>
</reference>
<evidence type="ECO:0000256" key="1">
    <source>
        <dbReference type="SAM" id="MobiDB-lite"/>
    </source>
</evidence>
<feature type="compositionally biased region" description="Low complexity" evidence="1">
    <location>
        <begin position="54"/>
        <end position="66"/>
    </location>
</feature>
<organism evidence="3 4">
    <name type="scientific">Streptomyces mutabilis</name>
    <dbReference type="NCBI Taxonomy" id="67332"/>
    <lineage>
        <taxon>Bacteria</taxon>
        <taxon>Bacillati</taxon>
        <taxon>Actinomycetota</taxon>
        <taxon>Actinomycetes</taxon>
        <taxon>Kitasatosporales</taxon>
        <taxon>Streptomycetaceae</taxon>
        <taxon>Streptomyces</taxon>
    </lineage>
</organism>
<evidence type="ECO:0008006" key="5">
    <source>
        <dbReference type="Google" id="ProtNLM"/>
    </source>
</evidence>
<feature type="chain" id="PRO_5001811571" description="Secreted protein" evidence="2">
    <location>
        <begin position="37"/>
        <end position="189"/>
    </location>
</feature>